<name>A0A645A1A0_9ZZZZ</name>
<comment type="caution">
    <text evidence="1">The sequence shown here is derived from an EMBL/GenBank/DDBJ whole genome shotgun (WGS) entry which is preliminary data.</text>
</comment>
<accession>A0A645A1A0</accession>
<protein>
    <submittedName>
        <fullName evidence="1">Uncharacterized protein</fullName>
    </submittedName>
</protein>
<proteinExistence type="predicted"/>
<dbReference type="AlphaFoldDB" id="A0A645A1A0"/>
<organism evidence="1">
    <name type="scientific">bioreactor metagenome</name>
    <dbReference type="NCBI Taxonomy" id="1076179"/>
    <lineage>
        <taxon>unclassified sequences</taxon>
        <taxon>metagenomes</taxon>
        <taxon>ecological metagenomes</taxon>
    </lineage>
</organism>
<evidence type="ECO:0000313" key="1">
    <source>
        <dbReference type="EMBL" id="MPM46518.1"/>
    </source>
</evidence>
<reference evidence="1" key="1">
    <citation type="submission" date="2019-08" db="EMBL/GenBank/DDBJ databases">
        <authorList>
            <person name="Kucharzyk K."/>
            <person name="Murdoch R.W."/>
            <person name="Higgins S."/>
            <person name="Loffler F."/>
        </authorList>
    </citation>
    <scope>NUCLEOTIDE SEQUENCE</scope>
</reference>
<sequence>MDSDGLDTQSTPVPNYLHSHLHSHLYIDSKMNSEIDHTENDQVQAVKKRVRQPFRKPTLDEIRAYCKEKNYTFVPEDFFDFYESNDWTVKGSPMKNWKNSAVVWQSNSRKFEKKQGKQVSQEQPHFVDFTTM</sequence>
<gene>
    <name evidence="1" type="ORF">SDC9_93221</name>
</gene>
<dbReference type="EMBL" id="VSSQ01011311">
    <property type="protein sequence ID" value="MPM46518.1"/>
    <property type="molecule type" value="Genomic_DNA"/>
</dbReference>